<protein>
    <recommendedName>
        <fullName evidence="3">Prolow-density lipoprotein receptor-related protein 1-like beta-propeller domain-containing protein</fullName>
    </recommendedName>
</protein>
<dbReference type="Gene3D" id="2.60.40.1220">
    <property type="match status" value="1"/>
</dbReference>
<feature type="chain" id="PRO_5001963484" description="Prolow-density lipoprotein receptor-related protein 1-like beta-propeller domain-containing protein" evidence="2">
    <location>
        <begin position="30"/>
        <end position="491"/>
    </location>
</feature>
<dbReference type="Pfam" id="PF16472">
    <property type="entry name" value="DUF5050"/>
    <property type="match status" value="1"/>
</dbReference>
<dbReference type="Proteomes" id="UP000030014">
    <property type="component" value="Unassembled WGS sequence"/>
</dbReference>
<evidence type="ECO:0000313" key="4">
    <source>
        <dbReference type="EMBL" id="KGN00703.1"/>
    </source>
</evidence>
<gene>
    <name evidence="4" type="ORF">Z955_02900</name>
</gene>
<evidence type="ECO:0000259" key="3">
    <source>
        <dbReference type="Pfam" id="PF16472"/>
    </source>
</evidence>
<organism evidence="4 5">
    <name type="scientific">Clostridium botulinum C/D str. DC5</name>
    <dbReference type="NCBI Taxonomy" id="1443128"/>
    <lineage>
        <taxon>Bacteria</taxon>
        <taxon>Bacillati</taxon>
        <taxon>Bacillota</taxon>
        <taxon>Clostridia</taxon>
        <taxon>Eubacteriales</taxon>
        <taxon>Clostridiaceae</taxon>
        <taxon>Clostridium</taxon>
    </lineage>
</organism>
<keyword evidence="1 2" id="KW-0732">Signal</keyword>
<proteinExistence type="predicted"/>
<evidence type="ECO:0000256" key="1">
    <source>
        <dbReference type="ARBA" id="ARBA00022729"/>
    </source>
</evidence>
<comment type="caution">
    <text evidence="4">The sequence shown here is derived from an EMBL/GenBank/DDBJ whole genome shotgun (WGS) entry which is preliminary data.</text>
</comment>
<dbReference type="AlphaFoldDB" id="A0A0A0IIC7"/>
<dbReference type="RefSeq" id="WP_039256604.1">
    <property type="nucleotide sequence ID" value="NZ_JDRY01000017.1"/>
</dbReference>
<feature type="domain" description="Prolow-density lipoprotein receptor-related protein 1-like beta-propeller" evidence="3">
    <location>
        <begin position="37"/>
        <end position="297"/>
    </location>
</feature>
<reference evidence="4 5" key="1">
    <citation type="submission" date="2014-01" db="EMBL/GenBank/DDBJ databases">
        <title>Plasmidome dynamics in the species complex Clostridium novyi sensu lato converts strains of independent lineages into distinctly different pathogens.</title>
        <authorList>
            <person name="Skarin H."/>
            <person name="Segerman B."/>
        </authorList>
    </citation>
    <scope>NUCLEOTIDE SEQUENCE [LARGE SCALE GENOMIC DNA]</scope>
    <source>
        <strain evidence="4 5">DC5</strain>
    </source>
</reference>
<dbReference type="InterPro" id="IPR014755">
    <property type="entry name" value="Cu-Rt/internalin_Ig-like"/>
</dbReference>
<sequence length="491" mass="57179">MRSKINKKIIAFFMCYMLCVSLFPSCAFAQNNPVEKGIVNNRSLLVKEGDWLYYRNSYDGGSIYKVKTDGTQNTKINDISSCNITLDRDWIYFRSLAPKNKFYELFRVKKDGAGLQDLNVKAHKEKIIGEWIYYIPGTNFYDSHDGICKMKKDGSCKTSVLKQEEIVEPNIKNNCLIYDFDRVFFFEDNKNLELNDPKHKFDYDSKEILNVSNEWIYFKKLNGTYYRMRHDLSNKEVLRGEDGYTGDYYIVNDNWIYNTQTQCLETMDRSKGIGKRTLGKNVDYSKIKIVDNWIYYYCDDGFCRIKADGTNKTKIYDFMDTNIDEKGNNIVSGYNIDKRDNYIVSGDNIYYINDYNKSEKAVLKFNLKDKTTKELVHENVIEVKPQKQWKINFNKKLNKNTINKNNIVVSDGDNKTLAITTTIGDDGKSVYIKSNGDYDNCWDVHRIQNGILCGKQIYKIKISTNVKSEDGKGLNKEVIKKFKVEDDGHEG</sequence>
<dbReference type="InterPro" id="IPR032485">
    <property type="entry name" value="LRP1-like_beta_prop"/>
</dbReference>
<dbReference type="EMBL" id="JDRY01000017">
    <property type="protein sequence ID" value="KGN00703.1"/>
    <property type="molecule type" value="Genomic_DNA"/>
</dbReference>
<evidence type="ECO:0000313" key="5">
    <source>
        <dbReference type="Proteomes" id="UP000030014"/>
    </source>
</evidence>
<feature type="signal peptide" evidence="2">
    <location>
        <begin position="1"/>
        <end position="29"/>
    </location>
</feature>
<name>A0A0A0IIC7_CLOBO</name>
<evidence type="ECO:0000256" key="2">
    <source>
        <dbReference type="SAM" id="SignalP"/>
    </source>
</evidence>
<accession>A0A0A0IIC7</accession>